<evidence type="ECO:0008006" key="4">
    <source>
        <dbReference type="Google" id="ProtNLM"/>
    </source>
</evidence>
<accession>A0A318SVY5</accession>
<dbReference type="InterPro" id="IPR008526">
    <property type="entry name" value="YedI"/>
</dbReference>
<protein>
    <recommendedName>
        <fullName evidence="4">Inner membrane protein YedI</fullName>
    </recommendedName>
</protein>
<reference evidence="2 3" key="1">
    <citation type="submission" date="2018-06" db="EMBL/GenBank/DDBJ databases">
        <title>Genomic Encyclopedia of Type Strains, Phase III (KMG-III): the genomes of soil and plant-associated and newly described type strains.</title>
        <authorList>
            <person name="Whitman W."/>
        </authorList>
    </citation>
    <scope>NUCLEOTIDE SEQUENCE [LARGE SCALE GENOMIC DNA]</scope>
    <source>
        <strain evidence="2 3">CECT 9025</strain>
    </source>
</reference>
<comment type="caution">
    <text evidence="2">The sequence shown here is derived from an EMBL/GenBank/DDBJ whole genome shotgun (WGS) entry which is preliminary data.</text>
</comment>
<dbReference type="EMBL" id="QJTE01000001">
    <property type="protein sequence ID" value="PYE85595.1"/>
    <property type="molecule type" value="Genomic_DNA"/>
</dbReference>
<dbReference type="AlphaFoldDB" id="A0A318SVY5"/>
<dbReference type="PANTHER" id="PTHR30503">
    <property type="entry name" value="INNER MEMBRANE PROTEIN YEDI"/>
    <property type="match status" value="1"/>
</dbReference>
<evidence type="ECO:0000313" key="3">
    <source>
        <dbReference type="Proteomes" id="UP000248311"/>
    </source>
</evidence>
<keyword evidence="1" id="KW-0472">Membrane</keyword>
<sequence length="317" mass="33089">MSYGLLAILDDIAALAKMAATSIDDVVAQAARSGTHSLGLIIDDAAVTPRFIAGVSPARELPAIWKIARWSLINKLLILTPAVLLLSAVIPWIITPILTLGGLYLAFEGAEKVLEWMGLGHHEAKDTEALATATPQEIEAKTVSGAVRTDFILSTEIMVLTFSSVADQSLATQIGVMLTIGVVFTLGVYGAVALIVRADDIGIALAKRHKGAFLGRLGRHLVVAVAPFLTLLGIVGTLAMLWVGGSLLIHGLAYFHLEGPEHWLHHAQEAALHAVPGWLGGAAAWITGAALQGLLALAVGGVIAMAVTGISSLRGTH</sequence>
<evidence type="ECO:0000313" key="2">
    <source>
        <dbReference type="EMBL" id="PYE85595.1"/>
    </source>
</evidence>
<keyword evidence="1" id="KW-1133">Transmembrane helix</keyword>
<dbReference type="PANTHER" id="PTHR30503:SF3">
    <property type="entry name" value="INNER MEMBRANE PROTEIN YEDI"/>
    <property type="match status" value="1"/>
</dbReference>
<name>A0A318SVY5_9RHOB</name>
<proteinExistence type="predicted"/>
<dbReference type="Proteomes" id="UP000248311">
    <property type="component" value="Unassembled WGS sequence"/>
</dbReference>
<evidence type="ECO:0000256" key="1">
    <source>
        <dbReference type="SAM" id="Phobius"/>
    </source>
</evidence>
<feature type="transmembrane region" description="Helical" evidence="1">
    <location>
        <begin position="282"/>
        <end position="307"/>
    </location>
</feature>
<feature type="transmembrane region" description="Helical" evidence="1">
    <location>
        <begin position="217"/>
        <end position="243"/>
    </location>
</feature>
<dbReference type="GO" id="GO:0005886">
    <property type="term" value="C:plasma membrane"/>
    <property type="evidence" value="ECO:0007669"/>
    <property type="project" value="TreeGrafter"/>
</dbReference>
<dbReference type="Pfam" id="PF05661">
    <property type="entry name" value="DUF808"/>
    <property type="match status" value="1"/>
</dbReference>
<feature type="transmembrane region" description="Helical" evidence="1">
    <location>
        <begin position="174"/>
        <end position="196"/>
    </location>
</feature>
<feature type="transmembrane region" description="Helical" evidence="1">
    <location>
        <begin position="76"/>
        <end position="107"/>
    </location>
</feature>
<dbReference type="PIRSF" id="PIRSF016660">
    <property type="entry name" value="YedI"/>
    <property type="match status" value="1"/>
</dbReference>
<dbReference type="OrthoDB" id="9814178at2"/>
<keyword evidence="3" id="KW-1185">Reference proteome</keyword>
<organism evidence="2 3">
    <name type="scientific">Pseudoroseicyclus aestuarii</name>
    <dbReference type="NCBI Taxonomy" id="1795041"/>
    <lineage>
        <taxon>Bacteria</taxon>
        <taxon>Pseudomonadati</taxon>
        <taxon>Pseudomonadota</taxon>
        <taxon>Alphaproteobacteria</taxon>
        <taxon>Rhodobacterales</taxon>
        <taxon>Paracoccaceae</taxon>
        <taxon>Pseudoroseicyclus</taxon>
    </lineage>
</organism>
<gene>
    <name evidence="2" type="ORF">DFP88_101263</name>
</gene>
<keyword evidence="1" id="KW-0812">Transmembrane</keyword>
<dbReference type="RefSeq" id="WP_110812639.1">
    <property type="nucleotide sequence ID" value="NZ_QJTE01000001.1"/>
</dbReference>